<reference evidence="1" key="3">
    <citation type="submission" date="2025-08" db="UniProtKB">
        <authorList>
            <consortium name="Ensembl"/>
        </authorList>
    </citation>
    <scope>IDENTIFICATION</scope>
</reference>
<dbReference type="Ensembl" id="ENSCINT00000031358.1">
    <property type="protein sequence ID" value="ENSCINP00000030992.1"/>
    <property type="gene ID" value="ENSCING00000018742.1"/>
</dbReference>
<accession>H2XMV9</accession>
<proteinExistence type="predicted"/>
<dbReference type="HOGENOM" id="CLU_3086486_0_0_1"/>
<dbReference type="EMBL" id="EAAA01002689">
    <property type="status" value="NOT_ANNOTATED_CDS"/>
    <property type="molecule type" value="Genomic_DNA"/>
</dbReference>
<dbReference type="EMBL" id="EAAA01002690">
    <property type="status" value="NOT_ANNOTATED_CDS"/>
    <property type="molecule type" value="Genomic_DNA"/>
</dbReference>
<evidence type="ECO:0000313" key="1">
    <source>
        <dbReference type="Ensembl" id="ENSCINP00000030992.1"/>
    </source>
</evidence>
<evidence type="ECO:0000313" key="2">
    <source>
        <dbReference type="Proteomes" id="UP000008144"/>
    </source>
</evidence>
<reference evidence="2" key="1">
    <citation type="journal article" date="2002" name="Science">
        <title>The draft genome of Ciona intestinalis: insights into chordate and vertebrate origins.</title>
        <authorList>
            <person name="Dehal P."/>
            <person name="Satou Y."/>
            <person name="Campbell R.K."/>
            <person name="Chapman J."/>
            <person name="Degnan B."/>
            <person name="De Tomaso A."/>
            <person name="Davidson B."/>
            <person name="Di Gregorio A."/>
            <person name="Gelpke M."/>
            <person name="Goodstein D.M."/>
            <person name="Harafuji N."/>
            <person name="Hastings K.E."/>
            <person name="Ho I."/>
            <person name="Hotta K."/>
            <person name="Huang W."/>
            <person name="Kawashima T."/>
            <person name="Lemaire P."/>
            <person name="Martinez D."/>
            <person name="Meinertzhagen I.A."/>
            <person name="Necula S."/>
            <person name="Nonaka M."/>
            <person name="Putnam N."/>
            <person name="Rash S."/>
            <person name="Saiga H."/>
            <person name="Satake M."/>
            <person name="Terry A."/>
            <person name="Yamada L."/>
            <person name="Wang H.G."/>
            <person name="Awazu S."/>
            <person name="Azumi K."/>
            <person name="Boore J."/>
            <person name="Branno M."/>
            <person name="Chin-Bow S."/>
            <person name="DeSantis R."/>
            <person name="Doyle S."/>
            <person name="Francino P."/>
            <person name="Keys D.N."/>
            <person name="Haga S."/>
            <person name="Hayashi H."/>
            <person name="Hino K."/>
            <person name="Imai K.S."/>
            <person name="Inaba K."/>
            <person name="Kano S."/>
            <person name="Kobayashi K."/>
            <person name="Kobayashi M."/>
            <person name="Lee B.I."/>
            <person name="Makabe K.W."/>
            <person name="Manohar C."/>
            <person name="Matassi G."/>
            <person name="Medina M."/>
            <person name="Mochizuki Y."/>
            <person name="Mount S."/>
            <person name="Morishita T."/>
            <person name="Miura S."/>
            <person name="Nakayama A."/>
            <person name="Nishizaka S."/>
            <person name="Nomoto H."/>
            <person name="Ohta F."/>
            <person name="Oishi K."/>
            <person name="Rigoutsos I."/>
            <person name="Sano M."/>
            <person name="Sasaki A."/>
            <person name="Sasakura Y."/>
            <person name="Shoguchi E."/>
            <person name="Shin-i T."/>
            <person name="Spagnuolo A."/>
            <person name="Stainier D."/>
            <person name="Suzuki M.M."/>
            <person name="Tassy O."/>
            <person name="Takatori N."/>
            <person name="Tokuoka M."/>
            <person name="Yagi K."/>
            <person name="Yoshizaki F."/>
            <person name="Wada S."/>
            <person name="Zhang C."/>
            <person name="Hyatt P.D."/>
            <person name="Larimer F."/>
            <person name="Detter C."/>
            <person name="Doggett N."/>
            <person name="Glavina T."/>
            <person name="Hawkins T."/>
            <person name="Richardson P."/>
            <person name="Lucas S."/>
            <person name="Kohara Y."/>
            <person name="Levine M."/>
            <person name="Satoh N."/>
            <person name="Rokhsar D.S."/>
        </authorList>
    </citation>
    <scope>NUCLEOTIDE SEQUENCE [LARGE SCALE GENOMIC DNA]</scope>
</reference>
<sequence>MYKIIVINFTNTFSSKKSFMHVYLGGKKYIGKLLNCKKLFAYRNKTCCLLQE</sequence>
<reference evidence="1" key="4">
    <citation type="submission" date="2025-09" db="UniProtKB">
        <authorList>
            <consortium name="Ensembl"/>
        </authorList>
    </citation>
    <scope>IDENTIFICATION</scope>
</reference>
<dbReference type="AlphaFoldDB" id="H2XMV9"/>
<name>H2XMV9_CIOIN</name>
<organism evidence="1 2">
    <name type="scientific">Ciona intestinalis</name>
    <name type="common">Transparent sea squirt</name>
    <name type="synonym">Ascidia intestinalis</name>
    <dbReference type="NCBI Taxonomy" id="7719"/>
    <lineage>
        <taxon>Eukaryota</taxon>
        <taxon>Metazoa</taxon>
        <taxon>Chordata</taxon>
        <taxon>Tunicata</taxon>
        <taxon>Ascidiacea</taxon>
        <taxon>Phlebobranchia</taxon>
        <taxon>Cionidae</taxon>
        <taxon>Ciona</taxon>
    </lineage>
</organism>
<keyword evidence="2" id="KW-1185">Reference proteome</keyword>
<protein>
    <submittedName>
        <fullName evidence="1">Uncharacterized protein</fullName>
    </submittedName>
</protein>
<dbReference type="Proteomes" id="UP000008144">
    <property type="component" value="Chromosome 8"/>
</dbReference>
<dbReference type="InParanoid" id="H2XMV9"/>
<reference evidence="1" key="2">
    <citation type="journal article" date="2008" name="Genome Biol.">
        <title>Improved genome assembly and evidence-based global gene model set for the chordate Ciona intestinalis: new insight into intron and operon populations.</title>
        <authorList>
            <person name="Satou Y."/>
            <person name="Mineta K."/>
            <person name="Ogasawara M."/>
            <person name="Sasakura Y."/>
            <person name="Shoguchi E."/>
            <person name="Ueno K."/>
            <person name="Yamada L."/>
            <person name="Matsumoto J."/>
            <person name="Wasserscheid J."/>
            <person name="Dewar K."/>
            <person name="Wiley G.B."/>
            <person name="Macmil S.L."/>
            <person name="Roe B.A."/>
            <person name="Zeller R.W."/>
            <person name="Hastings K.E."/>
            <person name="Lemaire P."/>
            <person name="Lindquist E."/>
            <person name="Endo T."/>
            <person name="Hotta K."/>
            <person name="Inaba K."/>
        </authorList>
    </citation>
    <scope>NUCLEOTIDE SEQUENCE [LARGE SCALE GENOMIC DNA]</scope>
    <source>
        <strain evidence="1">wild type</strain>
    </source>
</reference>